<dbReference type="AlphaFoldDB" id="A0A8H7E1D7"/>
<gene>
    <name evidence="1" type="ORF">GJ744_000402</name>
</gene>
<sequence>MNGREDQRTTELEAMATTRFDALSHPHSRLISLEAKKLDPPRSLCMTAVKLQSDVHTLGVLLSVRVDLEPWIGEGASRRAFLDIGPVGTDGKESAMTECRSTLFTFMGSQY</sequence>
<evidence type="ECO:0000313" key="2">
    <source>
        <dbReference type="Proteomes" id="UP000606974"/>
    </source>
</evidence>
<organism evidence="1 2">
    <name type="scientific">Endocarpon pusillum</name>
    <dbReference type="NCBI Taxonomy" id="364733"/>
    <lineage>
        <taxon>Eukaryota</taxon>
        <taxon>Fungi</taxon>
        <taxon>Dikarya</taxon>
        <taxon>Ascomycota</taxon>
        <taxon>Pezizomycotina</taxon>
        <taxon>Eurotiomycetes</taxon>
        <taxon>Chaetothyriomycetidae</taxon>
        <taxon>Verrucariales</taxon>
        <taxon>Verrucariaceae</taxon>
        <taxon>Endocarpon</taxon>
    </lineage>
</organism>
<dbReference type="EMBL" id="JAACFV010000100">
    <property type="protein sequence ID" value="KAF7505827.1"/>
    <property type="molecule type" value="Genomic_DNA"/>
</dbReference>
<name>A0A8H7E1D7_9EURO</name>
<dbReference type="Proteomes" id="UP000606974">
    <property type="component" value="Unassembled WGS sequence"/>
</dbReference>
<keyword evidence="2" id="KW-1185">Reference proteome</keyword>
<evidence type="ECO:0000313" key="1">
    <source>
        <dbReference type="EMBL" id="KAF7505827.1"/>
    </source>
</evidence>
<accession>A0A8H7E1D7</accession>
<comment type="caution">
    <text evidence="1">The sequence shown here is derived from an EMBL/GenBank/DDBJ whole genome shotgun (WGS) entry which is preliminary data.</text>
</comment>
<proteinExistence type="predicted"/>
<reference evidence="1" key="1">
    <citation type="submission" date="2020-02" db="EMBL/GenBank/DDBJ databases">
        <authorList>
            <person name="Palmer J.M."/>
        </authorList>
    </citation>
    <scope>NUCLEOTIDE SEQUENCE</scope>
    <source>
        <strain evidence="1">EPUS1.4</strain>
        <tissue evidence="1">Thallus</tissue>
    </source>
</reference>
<protein>
    <submittedName>
        <fullName evidence="1">Uncharacterized protein</fullName>
    </submittedName>
</protein>